<dbReference type="InterPro" id="IPR011051">
    <property type="entry name" value="RmlC_Cupin_sf"/>
</dbReference>
<dbReference type="AlphaFoldDB" id="A0A2S6MWI9"/>
<dbReference type="PANTHER" id="PTHR43346">
    <property type="entry name" value="LIGAND BINDING DOMAIN PROTEIN, PUTATIVE (AFU_ORTHOLOGUE AFUA_6G14370)-RELATED"/>
    <property type="match status" value="1"/>
</dbReference>
<dbReference type="Gene3D" id="2.60.120.10">
    <property type="entry name" value="Jelly Rolls"/>
    <property type="match status" value="1"/>
</dbReference>
<dbReference type="CDD" id="cd02223">
    <property type="entry name" value="cupin_Bh2720-like"/>
    <property type="match status" value="1"/>
</dbReference>
<dbReference type="OrthoDB" id="9798709at2"/>
<keyword evidence="3" id="KW-1185">Reference proteome</keyword>
<gene>
    <name evidence="2" type="ORF">CCR94_21735</name>
</gene>
<evidence type="ECO:0000313" key="2">
    <source>
        <dbReference type="EMBL" id="PPQ26733.1"/>
    </source>
</evidence>
<proteinExistence type="predicted"/>
<dbReference type="Pfam" id="PF07883">
    <property type="entry name" value="Cupin_2"/>
    <property type="match status" value="1"/>
</dbReference>
<feature type="domain" description="Cupin type-2" evidence="1">
    <location>
        <begin position="44"/>
        <end position="119"/>
    </location>
</feature>
<evidence type="ECO:0000313" key="3">
    <source>
        <dbReference type="Proteomes" id="UP000239089"/>
    </source>
</evidence>
<dbReference type="RefSeq" id="WP_104510295.1">
    <property type="nucleotide sequence ID" value="NZ_JACIGC010000020.1"/>
</dbReference>
<protein>
    <submittedName>
        <fullName evidence="2">Cupin</fullName>
    </submittedName>
</protein>
<dbReference type="InterPro" id="IPR014710">
    <property type="entry name" value="RmlC-like_jellyroll"/>
</dbReference>
<accession>A0A2S6MWI9</accession>
<evidence type="ECO:0000259" key="1">
    <source>
        <dbReference type="Pfam" id="PF07883"/>
    </source>
</evidence>
<dbReference type="InterPro" id="IPR052538">
    <property type="entry name" value="Flavonoid_dioxygenase-like"/>
</dbReference>
<dbReference type="Proteomes" id="UP000239089">
    <property type="component" value="Unassembled WGS sequence"/>
</dbReference>
<name>A0A2S6MWI9_9HYPH</name>
<dbReference type="PANTHER" id="PTHR43346:SF1">
    <property type="entry name" value="QUERCETIN 2,3-DIOXYGENASE-RELATED"/>
    <property type="match status" value="1"/>
</dbReference>
<dbReference type="InterPro" id="IPR013096">
    <property type="entry name" value="Cupin_2"/>
</dbReference>
<dbReference type="EMBL" id="NHSJ01000131">
    <property type="protein sequence ID" value="PPQ26733.1"/>
    <property type="molecule type" value="Genomic_DNA"/>
</dbReference>
<sequence>MGSAADRIKDIGPQPQSFDIERATKENSNYRSVAWSGRYLQVTLMSIPVGGDIGLEAHPETDQFLRLDAGSGRVQMGAGKDQLTFEKDVSDGWCVLVPAGTWHNITNTGATPMQVYTIYAPAHHAPDKVQATAAGAEADKDDEPAAWSVQPKHAPDQHG</sequence>
<reference evidence="2 3" key="1">
    <citation type="journal article" date="2018" name="Arch. Microbiol.">
        <title>New insights into the metabolic potential of the phototrophic purple bacterium Rhodopila globiformis DSM 161(T) from its draft genome sequence and evidence for a vanadium-dependent nitrogenase.</title>
        <authorList>
            <person name="Imhoff J.F."/>
            <person name="Rahn T."/>
            <person name="Kunzel S."/>
            <person name="Neulinger S.C."/>
        </authorList>
    </citation>
    <scope>NUCLEOTIDE SEQUENCE [LARGE SCALE GENOMIC DNA]</scope>
    <source>
        <strain evidence="2 3">DSM 16996</strain>
    </source>
</reference>
<organism evidence="2 3">
    <name type="scientific">Rhodoblastus sphagnicola</name>
    <dbReference type="NCBI Taxonomy" id="333368"/>
    <lineage>
        <taxon>Bacteria</taxon>
        <taxon>Pseudomonadati</taxon>
        <taxon>Pseudomonadota</taxon>
        <taxon>Alphaproteobacteria</taxon>
        <taxon>Hyphomicrobiales</taxon>
        <taxon>Rhodoblastaceae</taxon>
        <taxon>Rhodoblastus</taxon>
    </lineage>
</organism>
<dbReference type="SUPFAM" id="SSF51182">
    <property type="entry name" value="RmlC-like cupins"/>
    <property type="match status" value="1"/>
</dbReference>
<comment type="caution">
    <text evidence="2">The sequence shown here is derived from an EMBL/GenBank/DDBJ whole genome shotgun (WGS) entry which is preliminary data.</text>
</comment>